<dbReference type="Proteomes" id="UP000799772">
    <property type="component" value="Unassembled WGS sequence"/>
</dbReference>
<dbReference type="InterPro" id="IPR056186">
    <property type="entry name" value="PDZ_CPAF-rel"/>
</dbReference>
<dbReference type="InterPro" id="IPR052766">
    <property type="entry name" value="S41A_metabolite_peptidase"/>
</dbReference>
<proteinExistence type="predicted"/>
<keyword evidence="1" id="KW-0732">Signal</keyword>
<accession>A0A9P4IRT7</accession>
<dbReference type="GO" id="GO:0008236">
    <property type="term" value="F:serine-type peptidase activity"/>
    <property type="evidence" value="ECO:0007669"/>
    <property type="project" value="InterPro"/>
</dbReference>
<dbReference type="EMBL" id="ML978121">
    <property type="protein sequence ID" value="KAF2104962.1"/>
    <property type="molecule type" value="Genomic_DNA"/>
</dbReference>
<organism evidence="4 5">
    <name type="scientific">Rhizodiscina lignyota</name>
    <dbReference type="NCBI Taxonomy" id="1504668"/>
    <lineage>
        <taxon>Eukaryota</taxon>
        <taxon>Fungi</taxon>
        <taxon>Dikarya</taxon>
        <taxon>Ascomycota</taxon>
        <taxon>Pezizomycotina</taxon>
        <taxon>Dothideomycetes</taxon>
        <taxon>Pleosporomycetidae</taxon>
        <taxon>Aulographales</taxon>
        <taxon>Rhizodiscinaceae</taxon>
        <taxon>Rhizodiscina</taxon>
    </lineage>
</organism>
<reference evidence="4" key="1">
    <citation type="journal article" date="2020" name="Stud. Mycol.">
        <title>101 Dothideomycetes genomes: a test case for predicting lifestyles and emergence of pathogens.</title>
        <authorList>
            <person name="Haridas S."/>
            <person name="Albert R."/>
            <person name="Binder M."/>
            <person name="Bloem J."/>
            <person name="Labutti K."/>
            <person name="Salamov A."/>
            <person name="Andreopoulos B."/>
            <person name="Baker S."/>
            <person name="Barry K."/>
            <person name="Bills G."/>
            <person name="Bluhm B."/>
            <person name="Cannon C."/>
            <person name="Castanera R."/>
            <person name="Culley D."/>
            <person name="Daum C."/>
            <person name="Ezra D."/>
            <person name="Gonzalez J."/>
            <person name="Henrissat B."/>
            <person name="Kuo A."/>
            <person name="Liang C."/>
            <person name="Lipzen A."/>
            <person name="Lutzoni F."/>
            <person name="Magnuson J."/>
            <person name="Mondo S."/>
            <person name="Nolan M."/>
            <person name="Ohm R."/>
            <person name="Pangilinan J."/>
            <person name="Park H.-J."/>
            <person name="Ramirez L."/>
            <person name="Alfaro M."/>
            <person name="Sun H."/>
            <person name="Tritt A."/>
            <person name="Yoshinaga Y."/>
            <person name="Zwiers L.-H."/>
            <person name="Turgeon B."/>
            <person name="Goodwin S."/>
            <person name="Spatafora J."/>
            <person name="Crous P."/>
            <person name="Grigoriev I."/>
        </authorList>
    </citation>
    <scope>NUCLEOTIDE SEQUENCE</scope>
    <source>
        <strain evidence="4">CBS 133067</strain>
    </source>
</reference>
<evidence type="ECO:0000313" key="4">
    <source>
        <dbReference type="EMBL" id="KAF2104962.1"/>
    </source>
</evidence>
<name>A0A9P4IRT7_9PEZI</name>
<sequence length="666" mass="71619">MIFHIFLLFLTAITALSIPMRNPCDTLFQANKAQIKASSSAQPSFKPSEVTACLKDVPINTTLATALIEYLETNLQFQSTLAYLKSPPQSYPHPPLDLFGGLAAIKQNVQANAYENEYDFEKDIHVLVAHAFDGHLAVDASPLVQIDGVNVEEYILSFPAVLQDPDAQYNDAFYTPTNALTLVGAGSFTSQFFVFPEDSTKYTFKNGTTTTVLNTATPLTTIDYQSGQDLFEKYLIPSNTAPSSNSTATATASTPNPTKAAAELAALIREEGYPSPLVASLDTSISGYFLPNVPDTAILSITGFAASSKSTSNTTQRSASSFQNAAQELFTKARASGKTRLIIDMRGNLGGTADLAFGIFKQLFPQEKVISPRRFRIHPLADALGQVNSALGSVDSSEPSGPNFFLDQAAPFNFEDYVNSPSGKPFNSWSELSGPVTVHGDNFSRMLLQKISDPAFDLATGGVVLSGFANEAKLPPQPFAPSNITIITDGRCSSTCGVFTNLLLDQGVAAITFGGRPEDKPMAVIGGTQGAIDLDVLNIQQLAKLFLEMVANEKSREKFHLSATLEAPLRRLAQPSPLNLGSSGFSLNFMDHIGKDDETMTPLQFAPPITANCRVWYMPQDIANVTNTWERVASGKYTCVGQKATSTQTPRAAPPLFAHGVIDIAA</sequence>
<evidence type="ECO:0000256" key="1">
    <source>
        <dbReference type="SAM" id="SignalP"/>
    </source>
</evidence>
<evidence type="ECO:0000313" key="5">
    <source>
        <dbReference type="Proteomes" id="UP000799772"/>
    </source>
</evidence>
<dbReference type="OrthoDB" id="27214at2759"/>
<evidence type="ECO:0000259" key="3">
    <source>
        <dbReference type="Pfam" id="PF23658"/>
    </source>
</evidence>
<dbReference type="AlphaFoldDB" id="A0A9P4IRT7"/>
<evidence type="ECO:0008006" key="6">
    <source>
        <dbReference type="Google" id="ProtNLM"/>
    </source>
</evidence>
<feature type="signal peptide" evidence="1">
    <location>
        <begin position="1"/>
        <end position="17"/>
    </location>
</feature>
<gene>
    <name evidence="4" type="ORF">NA57DRAFT_51752</name>
</gene>
<keyword evidence="5" id="KW-1185">Reference proteome</keyword>
<dbReference type="GO" id="GO:0006508">
    <property type="term" value="P:proteolysis"/>
    <property type="evidence" value="ECO:0007669"/>
    <property type="project" value="InterPro"/>
</dbReference>
<evidence type="ECO:0000259" key="2">
    <source>
        <dbReference type="Pfam" id="PF03572"/>
    </source>
</evidence>
<protein>
    <recommendedName>
        <fullName evidence="6">Tail specific protease domain-containing protein</fullName>
    </recommendedName>
</protein>
<dbReference type="PANTHER" id="PTHR37049">
    <property type="entry name" value="PEPTIDASE S41 FAMILY PROTEIN"/>
    <property type="match status" value="1"/>
</dbReference>
<feature type="domain" description="CPAF-like PDZ" evidence="3">
    <location>
        <begin position="139"/>
        <end position="219"/>
    </location>
</feature>
<comment type="caution">
    <text evidence="4">The sequence shown here is derived from an EMBL/GenBank/DDBJ whole genome shotgun (WGS) entry which is preliminary data.</text>
</comment>
<dbReference type="Pfam" id="PF03572">
    <property type="entry name" value="Peptidase_S41"/>
    <property type="match status" value="1"/>
</dbReference>
<dbReference type="Gene3D" id="3.90.226.10">
    <property type="entry name" value="2-enoyl-CoA Hydratase, Chain A, domain 1"/>
    <property type="match status" value="1"/>
</dbReference>
<feature type="chain" id="PRO_5040338475" description="Tail specific protease domain-containing protein" evidence="1">
    <location>
        <begin position="18"/>
        <end position="666"/>
    </location>
</feature>
<dbReference type="Pfam" id="PF23658">
    <property type="entry name" value="PDZ_CPAF_rel"/>
    <property type="match status" value="1"/>
</dbReference>
<dbReference type="SUPFAM" id="SSF52096">
    <property type="entry name" value="ClpP/crotonase"/>
    <property type="match status" value="1"/>
</dbReference>
<feature type="domain" description="Tail specific protease" evidence="2">
    <location>
        <begin position="296"/>
        <end position="379"/>
    </location>
</feature>
<dbReference type="InterPro" id="IPR029045">
    <property type="entry name" value="ClpP/crotonase-like_dom_sf"/>
</dbReference>
<dbReference type="InterPro" id="IPR005151">
    <property type="entry name" value="Tail-specific_protease"/>
</dbReference>
<dbReference type="PANTHER" id="PTHR37049:SF4">
    <property type="entry name" value="RHODANESE DOMAIN-CONTAINING PROTEIN"/>
    <property type="match status" value="1"/>
</dbReference>